<name>A0ABP5J5I2_9ACTN</name>
<dbReference type="Gene3D" id="1.25.40.10">
    <property type="entry name" value="Tetratricopeptide repeat domain"/>
    <property type="match status" value="2"/>
</dbReference>
<dbReference type="RefSeq" id="WP_344288396.1">
    <property type="nucleotide sequence ID" value="NZ_BAAAPF010000016.1"/>
</dbReference>
<dbReference type="PANTHER" id="PTHR47691">
    <property type="entry name" value="REGULATOR-RELATED"/>
    <property type="match status" value="1"/>
</dbReference>
<dbReference type="Proteomes" id="UP001500443">
    <property type="component" value="Unassembled WGS sequence"/>
</dbReference>
<accession>A0ABP5J5I2</accession>
<protein>
    <submittedName>
        <fullName evidence="1">Tetratricopeptide repeat protein</fullName>
    </submittedName>
</protein>
<dbReference type="InterPro" id="IPR027417">
    <property type="entry name" value="P-loop_NTPase"/>
</dbReference>
<sequence length="804" mass="87161">MDEGAEHVNRVEGETAAHTVVQARDVRGGLHLHQPDRVASAIVPHQLRGGIGHFVNRSRELARLDALLADDAARPRTSRVAAIIGTGGVGKTSLALHWAHAAQGRFPGGELYANLCGYAADSPAPPEQVLGHFLEDLGIPTAQVPAARERRETLFRSLVADRRMLVFLDNAAHSAQVRPLLPGTSASLVLVTSRDDLTGLVTQSDAVRIRVPMFPADDAVTLLRITTADERTGDPGADLRELARMCGGLPLAIRIAAERAAGRPAIPLRELIDELRDESARWTVLTADPGEGRPGEGNEEGTDAMRSVFEWSYRALPESAARLFRLLGLHPGGEFGLPAAASLVGREPASVQPQMEVLTRAHLLQQRPGGRYEFHELVRAYATELVRREENEDDRTAARRRCVAWYLHTADAAQRAISPYDRWPLDDHVPAPAPTLAFDDYESAFRWYRAESANLVSATRSAADAGFFGIAWRLAVVLRAIYMHQNAFDEWRTTARIAVDAARASGEERGESEALESLGKAAFQGLRLEEAEECHRGALAVRRRIGDTRGVAVSTNALGLLALRRRRFGAAELRFTEAAQMFAALGERRWTALMRTNLAETLCEVGRADEARGLVEQVLADFRELDDHFGVGNALWLLSRARRESGETEAAGRAVAEALALAVTADNQLWRGHWLAEAARVQLAGGRPADALRLARESAAVQHRLGDTAREAVALDLAGVACRALGRLDEAADLLRGAVAANRETDARWQLANALVNLADVLGRLGAGESARAAREEAAHGLEQFDDPRAVALAQRVAAQLGAS</sequence>
<keyword evidence="2" id="KW-1185">Reference proteome</keyword>
<dbReference type="PRINTS" id="PR00364">
    <property type="entry name" value="DISEASERSIST"/>
</dbReference>
<dbReference type="SUPFAM" id="SSF52540">
    <property type="entry name" value="P-loop containing nucleoside triphosphate hydrolases"/>
    <property type="match status" value="1"/>
</dbReference>
<dbReference type="PANTHER" id="PTHR47691:SF3">
    <property type="entry name" value="HTH-TYPE TRANSCRIPTIONAL REGULATOR RV0890C-RELATED"/>
    <property type="match status" value="1"/>
</dbReference>
<proteinExistence type="predicted"/>
<evidence type="ECO:0000313" key="2">
    <source>
        <dbReference type="Proteomes" id="UP001500443"/>
    </source>
</evidence>
<dbReference type="Pfam" id="PF13424">
    <property type="entry name" value="TPR_12"/>
    <property type="match status" value="1"/>
</dbReference>
<dbReference type="InterPro" id="IPR011990">
    <property type="entry name" value="TPR-like_helical_dom_sf"/>
</dbReference>
<reference evidence="2" key="1">
    <citation type="journal article" date="2019" name="Int. J. Syst. Evol. Microbiol.">
        <title>The Global Catalogue of Microorganisms (GCM) 10K type strain sequencing project: providing services to taxonomists for standard genome sequencing and annotation.</title>
        <authorList>
            <consortium name="The Broad Institute Genomics Platform"/>
            <consortium name="The Broad Institute Genome Sequencing Center for Infectious Disease"/>
            <person name="Wu L."/>
            <person name="Ma J."/>
        </authorList>
    </citation>
    <scope>NUCLEOTIDE SEQUENCE [LARGE SCALE GENOMIC DNA]</scope>
    <source>
        <strain evidence="2">JCM 15481</strain>
    </source>
</reference>
<gene>
    <name evidence="1" type="ORF">GCM10009802_10730</name>
</gene>
<dbReference type="EMBL" id="BAAAPF010000016">
    <property type="protein sequence ID" value="GAA2112562.1"/>
    <property type="molecule type" value="Genomic_DNA"/>
</dbReference>
<evidence type="ECO:0000313" key="1">
    <source>
        <dbReference type="EMBL" id="GAA2112562.1"/>
    </source>
</evidence>
<dbReference type="SUPFAM" id="SSF48452">
    <property type="entry name" value="TPR-like"/>
    <property type="match status" value="2"/>
</dbReference>
<organism evidence="1 2">
    <name type="scientific">Streptomyces synnematoformans</name>
    <dbReference type="NCBI Taxonomy" id="415721"/>
    <lineage>
        <taxon>Bacteria</taxon>
        <taxon>Bacillati</taxon>
        <taxon>Actinomycetota</taxon>
        <taxon>Actinomycetes</taxon>
        <taxon>Kitasatosporales</taxon>
        <taxon>Streptomycetaceae</taxon>
        <taxon>Streptomyces</taxon>
    </lineage>
</organism>
<comment type="caution">
    <text evidence="1">The sequence shown here is derived from an EMBL/GenBank/DDBJ whole genome shotgun (WGS) entry which is preliminary data.</text>
</comment>
<dbReference type="Gene3D" id="3.40.50.300">
    <property type="entry name" value="P-loop containing nucleotide triphosphate hydrolases"/>
    <property type="match status" value="1"/>
</dbReference>